<dbReference type="Pfam" id="PF00557">
    <property type="entry name" value="Peptidase_M24"/>
    <property type="match status" value="1"/>
</dbReference>
<proteinExistence type="inferred from homology"/>
<organism evidence="6 7">
    <name type="scientific">Enterocloster aldenensis</name>
    <dbReference type="NCBI Taxonomy" id="358742"/>
    <lineage>
        <taxon>Bacteria</taxon>
        <taxon>Bacillati</taxon>
        <taxon>Bacillota</taxon>
        <taxon>Clostridia</taxon>
        <taxon>Lachnospirales</taxon>
        <taxon>Lachnospiraceae</taxon>
        <taxon>Enterocloster</taxon>
    </lineage>
</organism>
<evidence type="ECO:0000256" key="2">
    <source>
        <dbReference type="ARBA" id="ARBA00022801"/>
    </source>
</evidence>
<evidence type="ECO:0000259" key="5">
    <source>
        <dbReference type="Pfam" id="PF01321"/>
    </source>
</evidence>
<dbReference type="InterPro" id="IPR036005">
    <property type="entry name" value="Creatinase/aminopeptidase-like"/>
</dbReference>
<evidence type="ECO:0000259" key="4">
    <source>
        <dbReference type="Pfam" id="PF00557"/>
    </source>
</evidence>
<reference evidence="6" key="1">
    <citation type="submission" date="2022-01" db="EMBL/GenBank/DDBJ databases">
        <title>Collection of gut derived symbiotic bacterial strains cultured from healthy donors.</title>
        <authorList>
            <person name="Lin H."/>
            <person name="Kohout C."/>
            <person name="Waligurski E."/>
            <person name="Pamer E.G."/>
        </authorList>
    </citation>
    <scope>NUCLEOTIDE SEQUENCE</scope>
    <source>
        <strain evidence="6">DFI.6.55</strain>
    </source>
</reference>
<dbReference type="AlphaFoldDB" id="A0AAW5C187"/>
<dbReference type="PANTHER" id="PTHR46112">
    <property type="entry name" value="AMINOPEPTIDASE"/>
    <property type="match status" value="1"/>
</dbReference>
<accession>A0AAW5C187</accession>
<dbReference type="RefSeq" id="WP_238053586.1">
    <property type="nucleotide sequence ID" value="NZ_JAKNGE010000011.1"/>
</dbReference>
<comment type="similarity">
    <text evidence="3">Belongs to the peptidase M24B family.</text>
</comment>
<dbReference type="Gene3D" id="3.90.230.10">
    <property type="entry name" value="Creatinase/methionine aminopeptidase superfamily"/>
    <property type="match status" value="1"/>
</dbReference>
<feature type="domain" description="Creatinase N-terminal" evidence="5">
    <location>
        <begin position="5"/>
        <end position="131"/>
    </location>
</feature>
<evidence type="ECO:0000313" key="6">
    <source>
        <dbReference type="EMBL" id="MCG4745928.1"/>
    </source>
</evidence>
<protein>
    <submittedName>
        <fullName evidence="6">Xaa-Pro peptidase family protein</fullName>
    </submittedName>
</protein>
<dbReference type="GO" id="GO:0046872">
    <property type="term" value="F:metal ion binding"/>
    <property type="evidence" value="ECO:0007669"/>
    <property type="project" value="UniProtKB-KW"/>
</dbReference>
<name>A0AAW5C187_9FIRM</name>
<dbReference type="InterPro" id="IPR050659">
    <property type="entry name" value="Peptidase_M24B"/>
</dbReference>
<dbReference type="Pfam" id="PF01321">
    <property type="entry name" value="Creatinase_N"/>
    <property type="match status" value="1"/>
</dbReference>
<dbReference type="Gene3D" id="3.40.350.10">
    <property type="entry name" value="Creatinase/prolidase N-terminal domain"/>
    <property type="match status" value="1"/>
</dbReference>
<dbReference type="InterPro" id="IPR001131">
    <property type="entry name" value="Peptidase_M24B_aminopep-P_CS"/>
</dbReference>
<evidence type="ECO:0000313" key="7">
    <source>
        <dbReference type="Proteomes" id="UP001299608"/>
    </source>
</evidence>
<dbReference type="SUPFAM" id="SSF53092">
    <property type="entry name" value="Creatinase/prolidase N-terminal domain"/>
    <property type="match status" value="1"/>
</dbReference>
<feature type="domain" description="Peptidase M24" evidence="4">
    <location>
        <begin position="138"/>
        <end position="341"/>
    </location>
</feature>
<dbReference type="Proteomes" id="UP001299608">
    <property type="component" value="Unassembled WGS sequence"/>
</dbReference>
<keyword evidence="2" id="KW-0378">Hydrolase</keyword>
<evidence type="ECO:0000256" key="3">
    <source>
        <dbReference type="RuleBase" id="RU000590"/>
    </source>
</evidence>
<gene>
    <name evidence="6" type="ORF">L0N08_10935</name>
</gene>
<comment type="caution">
    <text evidence="6">The sequence shown here is derived from an EMBL/GenBank/DDBJ whole genome shotgun (WGS) entry which is preliminary data.</text>
</comment>
<evidence type="ECO:0000256" key="1">
    <source>
        <dbReference type="ARBA" id="ARBA00022723"/>
    </source>
</evidence>
<dbReference type="InterPro" id="IPR000587">
    <property type="entry name" value="Creatinase_N"/>
</dbReference>
<dbReference type="PANTHER" id="PTHR46112:SF3">
    <property type="entry name" value="AMINOPEPTIDASE YPDF"/>
    <property type="match status" value="1"/>
</dbReference>
<dbReference type="InterPro" id="IPR000994">
    <property type="entry name" value="Pept_M24"/>
</dbReference>
<dbReference type="PROSITE" id="PS00491">
    <property type="entry name" value="PROLINE_PEPTIDASE"/>
    <property type="match status" value="1"/>
</dbReference>
<dbReference type="CDD" id="cd01092">
    <property type="entry name" value="APP-like"/>
    <property type="match status" value="1"/>
</dbReference>
<keyword evidence="1 3" id="KW-0479">Metal-binding</keyword>
<dbReference type="EMBL" id="JAKNGE010000011">
    <property type="protein sequence ID" value="MCG4745928.1"/>
    <property type="molecule type" value="Genomic_DNA"/>
</dbReference>
<dbReference type="InterPro" id="IPR029149">
    <property type="entry name" value="Creatin/AminoP/Spt16_N"/>
</dbReference>
<sequence>MKKTRVDEVLNRLERMGLDQIIITDANSIFYLTGIWVDAGERLVALYLSRHKESCFFVNHMFTLPPDPGVKLVRFSDTDPYLGMLAGCTDRTRPLGVDKNKPARFLLPLMSMGCGTDYVEASICVDGARAVKDEEEMEAMRRVSAINDRAMAEFKALLKEGVTEREVSNQIKEIYQRLGADDLSFPPSVCFGANAAIGHYRCGDVALKRGDCILLDVGCRKDSYCADMTRTFFCGEVSDEEHRRVYELVLQANRAAEAVIKPGVRFCDIDAAARKVIEDAGYGDKFTHRLGHFIGIEVHDFGDVSGANQETARPGNIFSIEPGIYLEGNVGVRIEDLVLVTGDGCEILNSYSKELEIV</sequence>
<dbReference type="GO" id="GO:0016787">
    <property type="term" value="F:hydrolase activity"/>
    <property type="evidence" value="ECO:0007669"/>
    <property type="project" value="UniProtKB-KW"/>
</dbReference>
<dbReference type="SUPFAM" id="SSF55920">
    <property type="entry name" value="Creatinase/aminopeptidase"/>
    <property type="match status" value="1"/>
</dbReference>